<feature type="compositionally biased region" description="Polar residues" evidence="1">
    <location>
        <begin position="43"/>
        <end position="57"/>
    </location>
</feature>
<evidence type="ECO:0000313" key="2">
    <source>
        <dbReference type="EMBL" id="KAK0429654.1"/>
    </source>
</evidence>
<dbReference type="Proteomes" id="UP001175226">
    <property type="component" value="Unassembled WGS sequence"/>
</dbReference>
<protein>
    <submittedName>
        <fullName evidence="2">Uncharacterized protein</fullName>
    </submittedName>
</protein>
<keyword evidence="3" id="KW-1185">Reference proteome</keyword>
<name>A0AA39IUX9_9AGAR</name>
<gene>
    <name evidence="2" type="ORF">EV421DRAFT_1914315</name>
</gene>
<proteinExistence type="predicted"/>
<dbReference type="EMBL" id="JAUEPT010000225">
    <property type="protein sequence ID" value="KAK0429654.1"/>
    <property type="molecule type" value="Genomic_DNA"/>
</dbReference>
<reference evidence="2" key="1">
    <citation type="submission" date="2023-06" db="EMBL/GenBank/DDBJ databases">
        <authorList>
            <consortium name="Lawrence Berkeley National Laboratory"/>
            <person name="Ahrendt S."/>
            <person name="Sahu N."/>
            <person name="Indic B."/>
            <person name="Wong-Bajracharya J."/>
            <person name="Merenyi Z."/>
            <person name="Ke H.-M."/>
            <person name="Monk M."/>
            <person name="Kocsube S."/>
            <person name="Drula E."/>
            <person name="Lipzen A."/>
            <person name="Balint B."/>
            <person name="Henrissat B."/>
            <person name="Andreopoulos B."/>
            <person name="Martin F.M."/>
            <person name="Harder C.B."/>
            <person name="Rigling D."/>
            <person name="Ford K.L."/>
            <person name="Foster G.D."/>
            <person name="Pangilinan J."/>
            <person name="Papanicolaou A."/>
            <person name="Barry K."/>
            <person name="LaButti K."/>
            <person name="Viragh M."/>
            <person name="Koriabine M."/>
            <person name="Yan M."/>
            <person name="Riley R."/>
            <person name="Champramary S."/>
            <person name="Plett K.L."/>
            <person name="Tsai I.J."/>
            <person name="Slot J."/>
            <person name="Sipos G."/>
            <person name="Plett J."/>
            <person name="Nagy L.G."/>
            <person name="Grigoriev I.V."/>
        </authorList>
    </citation>
    <scope>NUCLEOTIDE SEQUENCE</scope>
    <source>
        <strain evidence="2">FPL87.14</strain>
    </source>
</reference>
<dbReference type="AlphaFoldDB" id="A0AA39IUX9"/>
<organism evidence="2 3">
    <name type="scientific">Armillaria borealis</name>
    <dbReference type="NCBI Taxonomy" id="47425"/>
    <lineage>
        <taxon>Eukaryota</taxon>
        <taxon>Fungi</taxon>
        <taxon>Dikarya</taxon>
        <taxon>Basidiomycota</taxon>
        <taxon>Agaricomycotina</taxon>
        <taxon>Agaricomycetes</taxon>
        <taxon>Agaricomycetidae</taxon>
        <taxon>Agaricales</taxon>
        <taxon>Marasmiineae</taxon>
        <taxon>Physalacriaceae</taxon>
        <taxon>Armillaria</taxon>
    </lineage>
</organism>
<feature type="region of interest" description="Disordered" evidence="1">
    <location>
        <begin position="43"/>
        <end position="63"/>
    </location>
</feature>
<accession>A0AA39IUX9</accession>
<evidence type="ECO:0000313" key="3">
    <source>
        <dbReference type="Proteomes" id="UP001175226"/>
    </source>
</evidence>
<evidence type="ECO:0000256" key="1">
    <source>
        <dbReference type="SAM" id="MobiDB-lite"/>
    </source>
</evidence>
<comment type="caution">
    <text evidence="2">The sequence shown here is derived from an EMBL/GenBank/DDBJ whole genome shotgun (WGS) entry which is preliminary data.</text>
</comment>
<sequence length="122" mass="13174">MFFYSDIVAAIARGIAPTLLFECIAAGHARLDEAWEKSITSSLHFGSNSSDQTQSGSEGDVITSDIADSDLEAQLDEESVLAEHSQIAGSLEDLTQIVIHERGIDVQEERGGDDNEILTVDH</sequence>